<evidence type="ECO:0000313" key="1">
    <source>
        <dbReference type="EMBL" id="OHA58592.1"/>
    </source>
</evidence>
<gene>
    <name evidence="1" type="ORF">A2571_02370</name>
</gene>
<evidence type="ECO:0000313" key="2">
    <source>
        <dbReference type="Proteomes" id="UP000177043"/>
    </source>
</evidence>
<organism evidence="1 2">
    <name type="scientific">Candidatus Vogelbacteria bacterium RIFOXYD1_FULL_44_32</name>
    <dbReference type="NCBI Taxonomy" id="1802438"/>
    <lineage>
        <taxon>Bacteria</taxon>
        <taxon>Candidatus Vogeliibacteriota</taxon>
    </lineage>
</organism>
<dbReference type="Proteomes" id="UP000177043">
    <property type="component" value="Unassembled WGS sequence"/>
</dbReference>
<reference evidence="1 2" key="1">
    <citation type="journal article" date="2016" name="Nat. Commun.">
        <title>Thousands of microbial genomes shed light on interconnected biogeochemical processes in an aquifer system.</title>
        <authorList>
            <person name="Anantharaman K."/>
            <person name="Brown C.T."/>
            <person name="Hug L.A."/>
            <person name="Sharon I."/>
            <person name="Castelle C.J."/>
            <person name="Probst A.J."/>
            <person name="Thomas B.C."/>
            <person name="Singh A."/>
            <person name="Wilkins M.J."/>
            <person name="Karaoz U."/>
            <person name="Brodie E.L."/>
            <person name="Williams K.H."/>
            <person name="Hubbard S.S."/>
            <person name="Banfield J.F."/>
        </authorList>
    </citation>
    <scope>NUCLEOTIDE SEQUENCE [LARGE SCALE GENOMIC DNA]</scope>
</reference>
<accession>A0A1G2QF15</accession>
<protein>
    <submittedName>
        <fullName evidence="1">Uncharacterized protein</fullName>
    </submittedName>
</protein>
<comment type="caution">
    <text evidence="1">The sequence shown here is derived from an EMBL/GenBank/DDBJ whole genome shotgun (WGS) entry which is preliminary data.</text>
</comment>
<sequence length="100" mass="11467">MSEDMSHGERQQFLQRELEAGAVVTLGDIKTGVQELICAIENNNRPSYNPTRMQMMWYLLAKLRAPHLLQPLHQKWFLPEGGSPTFRPVGYEVAEVKRVS</sequence>
<dbReference type="STRING" id="1802438.A2571_02370"/>
<dbReference type="EMBL" id="MHTJ01000003">
    <property type="protein sequence ID" value="OHA58592.1"/>
    <property type="molecule type" value="Genomic_DNA"/>
</dbReference>
<proteinExistence type="predicted"/>
<dbReference type="AlphaFoldDB" id="A0A1G2QF15"/>
<name>A0A1G2QF15_9BACT</name>